<feature type="transmembrane region" description="Helical" evidence="6">
    <location>
        <begin position="338"/>
        <end position="358"/>
    </location>
</feature>
<organism evidence="7 8">
    <name type="scientific">Pseudorhizobium tarimense</name>
    <dbReference type="NCBI Taxonomy" id="1079109"/>
    <lineage>
        <taxon>Bacteria</taxon>
        <taxon>Pseudomonadati</taxon>
        <taxon>Pseudomonadota</taxon>
        <taxon>Alphaproteobacteria</taxon>
        <taxon>Hyphomicrobiales</taxon>
        <taxon>Rhizobiaceae</taxon>
        <taxon>Rhizobium/Agrobacterium group</taxon>
        <taxon>Pseudorhizobium</taxon>
    </lineage>
</organism>
<keyword evidence="5 6" id="KW-0472">Membrane</keyword>
<keyword evidence="3 6" id="KW-0812">Transmembrane</keyword>
<name>A0ABV2H952_9HYPH</name>
<feature type="transmembrane region" description="Helical" evidence="6">
    <location>
        <begin position="254"/>
        <end position="282"/>
    </location>
</feature>
<keyword evidence="4 6" id="KW-1133">Transmembrane helix</keyword>
<feature type="transmembrane region" description="Helical" evidence="6">
    <location>
        <begin position="370"/>
        <end position="388"/>
    </location>
</feature>
<comment type="subcellular location">
    <subcellularLocation>
        <location evidence="1">Cell membrane</location>
        <topology evidence="1">Multi-pass membrane protein</topology>
    </subcellularLocation>
</comment>
<dbReference type="RefSeq" id="WP_247245007.1">
    <property type="nucleotide sequence ID" value="NZ_JALJRA010000012.1"/>
</dbReference>
<dbReference type="PANTHER" id="PTHR30250:SF11">
    <property type="entry name" value="O-ANTIGEN TRANSPORTER-RELATED"/>
    <property type="match status" value="1"/>
</dbReference>
<evidence type="ECO:0000256" key="1">
    <source>
        <dbReference type="ARBA" id="ARBA00004651"/>
    </source>
</evidence>
<evidence type="ECO:0000256" key="6">
    <source>
        <dbReference type="SAM" id="Phobius"/>
    </source>
</evidence>
<evidence type="ECO:0000256" key="3">
    <source>
        <dbReference type="ARBA" id="ARBA00022692"/>
    </source>
</evidence>
<feature type="transmembrane region" description="Helical" evidence="6">
    <location>
        <begin position="425"/>
        <end position="447"/>
    </location>
</feature>
<keyword evidence="8" id="KW-1185">Reference proteome</keyword>
<dbReference type="InterPro" id="IPR050833">
    <property type="entry name" value="Poly_Biosynth_Transport"/>
</dbReference>
<feature type="transmembrane region" description="Helical" evidence="6">
    <location>
        <begin position="288"/>
        <end position="308"/>
    </location>
</feature>
<feature type="transmembrane region" description="Helical" evidence="6">
    <location>
        <begin position="214"/>
        <end position="234"/>
    </location>
</feature>
<comment type="caution">
    <text evidence="7">The sequence shown here is derived from an EMBL/GenBank/DDBJ whole genome shotgun (WGS) entry which is preliminary data.</text>
</comment>
<dbReference type="InterPro" id="IPR002797">
    <property type="entry name" value="Polysacc_synth"/>
</dbReference>
<dbReference type="Pfam" id="PF01943">
    <property type="entry name" value="Polysacc_synt"/>
    <property type="match status" value="1"/>
</dbReference>
<feature type="transmembrane region" description="Helical" evidence="6">
    <location>
        <begin position="400"/>
        <end position="419"/>
    </location>
</feature>
<sequence length="470" mass="51003">MAVIETAERFLPQGLRTRLRPWLDDFARTLRQDNETARAQGQALIAFLIRLVSAAIAFVSQIVLARLMGEFEYGIFAFVWVLVVLAGSLSCLGFHTSVIRFLPHHQTEGDMAAARGLLVAARVFTLICASTIAVAGFAFLHFFGDLFQSYWLVPLFLAMVTLPMIALGDVLDGTARANGWTVTALSPTFIFRPTLILLFMVAGVWMGAPDTAVTAMQAALAATYLATLTQYLRLRLRLQRTFGRGKLRLQSRAWLAYSLPIFLIDGIGFLLTNADVVVVGLYLPPDQVGIYFAATKIIVLVQFVAFAVKAAAGPRFSVLLATNDPQELARFAAQVARWSFWPALILGIVLLLTGRQLLGLFGEAFTEGYWLLPILFAGILAKALIGPGETLLSMGGHERLCVLLYGVVLITAIAANVVLIPRLGLTGAAIATSLAMAVEALLLHIALRRTLGIVLFALGRSKTFPGIKAE</sequence>
<feature type="transmembrane region" description="Helical" evidence="6">
    <location>
        <begin position="75"/>
        <end position="102"/>
    </location>
</feature>
<evidence type="ECO:0000256" key="2">
    <source>
        <dbReference type="ARBA" id="ARBA00022475"/>
    </source>
</evidence>
<dbReference type="PANTHER" id="PTHR30250">
    <property type="entry name" value="PST FAMILY PREDICTED COLANIC ACID TRANSPORTER"/>
    <property type="match status" value="1"/>
</dbReference>
<reference evidence="7 8" key="1">
    <citation type="submission" date="2024-06" db="EMBL/GenBank/DDBJ databases">
        <title>Genomic Encyclopedia of Type Strains, Phase IV (KMG-IV): sequencing the most valuable type-strain genomes for metagenomic binning, comparative biology and taxonomic classification.</title>
        <authorList>
            <person name="Goeker M."/>
        </authorList>
    </citation>
    <scope>NUCLEOTIDE SEQUENCE [LARGE SCALE GENOMIC DNA]</scope>
    <source>
        <strain evidence="7 8">DSM 105042</strain>
    </source>
</reference>
<feature type="transmembrane region" description="Helical" evidence="6">
    <location>
        <begin position="149"/>
        <end position="168"/>
    </location>
</feature>
<evidence type="ECO:0000256" key="4">
    <source>
        <dbReference type="ARBA" id="ARBA00022989"/>
    </source>
</evidence>
<proteinExistence type="predicted"/>
<gene>
    <name evidence="7" type="ORF">ABID21_003191</name>
</gene>
<evidence type="ECO:0000313" key="7">
    <source>
        <dbReference type="EMBL" id="MET3587069.1"/>
    </source>
</evidence>
<evidence type="ECO:0000313" key="8">
    <source>
        <dbReference type="Proteomes" id="UP001549031"/>
    </source>
</evidence>
<dbReference type="Proteomes" id="UP001549031">
    <property type="component" value="Unassembled WGS sequence"/>
</dbReference>
<evidence type="ECO:0000256" key="5">
    <source>
        <dbReference type="ARBA" id="ARBA00023136"/>
    </source>
</evidence>
<keyword evidence="2" id="KW-1003">Cell membrane</keyword>
<protein>
    <submittedName>
        <fullName evidence="7">O-antigen/teichoic acid export membrane protein</fullName>
    </submittedName>
</protein>
<feature type="transmembrane region" description="Helical" evidence="6">
    <location>
        <begin position="47"/>
        <end position="69"/>
    </location>
</feature>
<accession>A0ABV2H952</accession>
<feature type="transmembrane region" description="Helical" evidence="6">
    <location>
        <begin position="123"/>
        <end position="143"/>
    </location>
</feature>
<feature type="transmembrane region" description="Helical" evidence="6">
    <location>
        <begin position="189"/>
        <end position="208"/>
    </location>
</feature>
<dbReference type="EMBL" id="JBEPLJ010000012">
    <property type="protein sequence ID" value="MET3587069.1"/>
    <property type="molecule type" value="Genomic_DNA"/>
</dbReference>